<dbReference type="eggNOG" id="COG3156">
    <property type="taxonomic scope" value="Bacteria"/>
</dbReference>
<keyword evidence="4" id="KW-1003">Cell membrane</keyword>
<dbReference type="KEGG" id="eba:ebA1612"/>
<comment type="similarity">
    <text evidence="2">Belongs to the GSP K family.</text>
</comment>
<name>Q5P6R0_AROAE</name>
<proteinExistence type="inferred from homology"/>
<evidence type="ECO:0000259" key="11">
    <source>
        <dbReference type="Pfam" id="PF21687"/>
    </source>
</evidence>
<keyword evidence="5" id="KW-0997">Cell inner membrane</keyword>
<evidence type="ECO:0000256" key="6">
    <source>
        <dbReference type="ARBA" id="ARBA00022692"/>
    </source>
</evidence>
<keyword evidence="6 10" id="KW-0812">Transmembrane</keyword>
<protein>
    <submittedName>
        <fullName evidence="12">General secretory pathway protein K</fullName>
    </submittedName>
</protein>
<evidence type="ECO:0000313" key="12">
    <source>
        <dbReference type="EMBL" id="CAI07001.1"/>
    </source>
</evidence>
<reference evidence="12 13" key="1">
    <citation type="journal article" date="2005" name="Arch. Microbiol.">
        <title>The genome sequence of an anaerobic aromatic-degrading denitrifying bacterium, strain EbN1.</title>
        <authorList>
            <person name="Rabus R."/>
            <person name="Kube M."/>
            <person name="Heider J."/>
            <person name="Beck A."/>
            <person name="Heitmann K."/>
            <person name="Widdel F."/>
            <person name="Reinhardt R."/>
        </authorList>
    </citation>
    <scope>NUCLEOTIDE SEQUENCE [LARGE SCALE GENOMIC DNA]</scope>
    <source>
        <strain evidence="12 13">EbN1</strain>
    </source>
</reference>
<dbReference type="EMBL" id="CR555306">
    <property type="protein sequence ID" value="CAI07001.1"/>
    <property type="molecule type" value="Genomic_DNA"/>
</dbReference>
<dbReference type="STRING" id="76114.ebA1612"/>
<evidence type="ECO:0000256" key="7">
    <source>
        <dbReference type="ARBA" id="ARBA00022927"/>
    </source>
</evidence>
<dbReference type="Pfam" id="PF21687">
    <property type="entry name" value="T2SSK_1st"/>
    <property type="match status" value="1"/>
</dbReference>
<dbReference type="InterPro" id="IPR038072">
    <property type="entry name" value="GspK_central_sf"/>
</dbReference>
<evidence type="ECO:0000256" key="1">
    <source>
        <dbReference type="ARBA" id="ARBA00004533"/>
    </source>
</evidence>
<dbReference type="HOGENOM" id="CLU_090979_0_0_4"/>
<dbReference type="SUPFAM" id="SSF158544">
    <property type="entry name" value="GspK insert domain-like"/>
    <property type="match status" value="1"/>
</dbReference>
<evidence type="ECO:0000313" key="13">
    <source>
        <dbReference type="Proteomes" id="UP000006552"/>
    </source>
</evidence>
<evidence type="ECO:0000256" key="5">
    <source>
        <dbReference type="ARBA" id="ARBA00022519"/>
    </source>
</evidence>
<evidence type="ECO:0000256" key="8">
    <source>
        <dbReference type="ARBA" id="ARBA00022989"/>
    </source>
</evidence>
<sequence>MRRAAVWSAGAIVGRLSPHRAAGMALVAVMWVVAALSIFAMSLAASSRGEVRSAQSARGFAEAAAYGDAAIQLAARELKFATDPVDRRLTLSYPIDDRQLVVRVSPGGGFVDLNGASQALLRDLFVFGAGLDAEQAELLAQRIADWRDPDEDALPLGAENPAYEAAGVAFRTRGGPFDTPEDLLQVLGVSFDIYDKISGFVTTQTGAAGVDPLAASKGVLRVLARGDAAVADVFSAARDAKEPSIDTTAFTQEHILSSSGTVYYIEAFYPGEGGRTLARARWVDLGAEGPAGLPWRSMRVEPVRSFVSEDGHGA</sequence>
<organism evidence="12 13">
    <name type="scientific">Aromatoleum aromaticum (strain DSM 19018 / LMG 30748 / EbN1)</name>
    <name type="common">Azoarcus sp. (strain EbN1)</name>
    <dbReference type="NCBI Taxonomy" id="76114"/>
    <lineage>
        <taxon>Bacteria</taxon>
        <taxon>Pseudomonadati</taxon>
        <taxon>Pseudomonadota</taxon>
        <taxon>Betaproteobacteria</taxon>
        <taxon>Rhodocyclales</taxon>
        <taxon>Rhodocyclaceae</taxon>
        <taxon>Aromatoleum</taxon>
    </lineage>
</organism>
<evidence type="ECO:0000256" key="2">
    <source>
        <dbReference type="ARBA" id="ARBA00007246"/>
    </source>
</evidence>
<evidence type="ECO:0000256" key="4">
    <source>
        <dbReference type="ARBA" id="ARBA00022475"/>
    </source>
</evidence>
<accession>Q5P6R0</accession>
<keyword evidence="8 10" id="KW-1133">Transmembrane helix</keyword>
<dbReference type="AlphaFoldDB" id="Q5P6R0"/>
<dbReference type="InterPro" id="IPR005628">
    <property type="entry name" value="GspK"/>
</dbReference>
<dbReference type="GO" id="GO:0009306">
    <property type="term" value="P:protein secretion"/>
    <property type="evidence" value="ECO:0007669"/>
    <property type="project" value="InterPro"/>
</dbReference>
<dbReference type="PANTHER" id="PTHR38831:SF1">
    <property type="entry name" value="TYPE II SECRETION SYSTEM PROTEIN K-RELATED"/>
    <property type="match status" value="1"/>
</dbReference>
<dbReference type="PANTHER" id="PTHR38831">
    <property type="entry name" value="TYPE II SECRETION SYSTEM PROTEIN K"/>
    <property type="match status" value="1"/>
</dbReference>
<keyword evidence="9 10" id="KW-0472">Membrane</keyword>
<comment type="subcellular location">
    <subcellularLocation>
        <location evidence="1">Cell inner membrane</location>
    </subcellularLocation>
</comment>
<evidence type="ECO:0000256" key="9">
    <source>
        <dbReference type="ARBA" id="ARBA00023136"/>
    </source>
</evidence>
<evidence type="ECO:0000256" key="10">
    <source>
        <dbReference type="SAM" id="Phobius"/>
    </source>
</evidence>
<feature type="domain" description="T2SS protein K first SAM-like" evidence="11">
    <location>
        <begin position="128"/>
        <end position="202"/>
    </location>
</feature>
<keyword evidence="7" id="KW-0653">Protein transport</keyword>
<evidence type="ECO:0000256" key="3">
    <source>
        <dbReference type="ARBA" id="ARBA00022448"/>
    </source>
</evidence>
<gene>
    <name evidence="12" type="primary">gspK</name>
    <name evidence="12" type="ORF">ebA1612</name>
</gene>
<keyword evidence="13" id="KW-1185">Reference proteome</keyword>
<dbReference type="InterPro" id="IPR049031">
    <property type="entry name" value="T2SSK_SAM-like_1st"/>
</dbReference>
<dbReference type="GO" id="GO:0005886">
    <property type="term" value="C:plasma membrane"/>
    <property type="evidence" value="ECO:0007669"/>
    <property type="project" value="UniProtKB-SubCell"/>
</dbReference>
<feature type="transmembrane region" description="Helical" evidence="10">
    <location>
        <begin position="21"/>
        <end position="45"/>
    </location>
</feature>
<dbReference type="Gene3D" id="1.10.40.60">
    <property type="entry name" value="EpsJ-like"/>
    <property type="match status" value="1"/>
</dbReference>
<keyword evidence="3" id="KW-0813">Transport</keyword>
<dbReference type="Proteomes" id="UP000006552">
    <property type="component" value="Chromosome"/>
</dbReference>